<dbReference type="InterPro" id="IPR036388">
    <property type="entry name" value="WH-like_DNA-bd_sf"/>
</dbReference>
<sequence>MKMEDVFYLSNLDQLKVLSDPLRVKIIWSLSDHEKTGKILSEELHMAPSKVRYHLTELERVGLIRVVRTELKNGIQQKFYQPIAENISLEKVASLLNGETVPDLDNVLKENAFCALEELRKNIARSDLQARKFLFIPFQARLTDHEAKVVEQKIKAIYTYMQSKSNRSTQEKTKTFYTSLSFFPTQDQ</sequence>
<dbReference type="GO" id="GO:0003700">
    <property type="term" value="F:DNA-binding transcription factor activity"/>
    <property type="evidence" value="ECO:0007669"/>
    <property type="project" value="InterPro"/>
</dbReference>
<dbReference type="SUPFAM" id="SSF46785">
    <property type="entry name" value="Winged helix' DNA-binding domain"/>
    <property type="match status" value="1"/>
</dbReference>
<reference evidence="3 4" key="1">
    <citation type="submission" date="2017-11" db="EMBL/GenBank/DDBJ databases">
        <title>Draft Genome Sequence of Sporolactobacillus inulinus NBRC 111894 Isolated from Koso, a Japanese Sugar-Vegetable Fermented Beverage.</title>
        <authorList>
            <person name="Chiou T.Y."/>
            <person name="Oshima K."/>
            <person name="Suda W."/>
            <person name="Hattori M."/>
            <person name="Takahashi T."/>
        </authorList>
    </citation>
    <scope>NUCLEOTIDE SEQUENCE [LARGE SCALE GENOMIC DNA]</scope>
    <source>
        <strain evidence="3 4">NBRC111894</strain>
    </source>
</reference>
<dbReference type="CDD" id="cd00090">
    <property type="entry name" value="HTH_ARSR"/>
    <property type="match status" value="1"/>
</dbReference>
<evidence type="ECO:0000256" key="1">
    <source>
        <dbReference type="ARBA" id="ARBA00023125"/>
    </source>
</evidence>
<dbReference type="GO" id="GO:0003677">
    <property type="term" value="F:DNA binding"/>
    <property type="evidence" value="ECO:0007669"/>
    <property type="project" value="UniProtKB-KW"/>
</dbReference>
<accession>A0A4Y1Z9K3</accession>
<dbReference type="AlphaFoldDB" id="A0A4Y1Z9K3"/>
<evidence type="ECO:0000313" key="3">
    <source>
        <dbReference type="EMBL" id="GAY75686.1"/>
    </source>
</evidence>
<name>A0A4Y1Z9K3_9BACL</name>
<feature type="domain" description="HTH arsR-type" evidence="2">
    <location>
        <begin position="13"/>
        <end position="98"/>
    </location>
</feature>
<organism evidence="3 4">
    <name type="scientific">Sporolactobacillus inulinus</name>
    <dbReference type="NCBI Taxonomy" id="2078"/>
    <lineage>
        <taxon>Bacteria</taxon>
        <taxon>Bacillati</taxon>
        <taxon>Bacillota</taxon>
        <taxon>Bacilli</taxon>
        <taxon>Bacillales</taxon>
        <taxon>Sporolactobacillaceae</taxon>
        <taxon>Sporolactobacillus</taxon>
    </lineage>
</organism>
<gene>
    <name evidence="3" type="ORF">NBRC111894_1240</name>
</gene>
<evidence type="ECO:0000313" key="4">
    <source>
        <dbReference type="Proteomes" id="UP000319716"/>
    </source>
</evidence>
<dbReference type="SMART" id="SM00418">
    <property type="entry name" value="HTH_ARSR"/>
    <property type="match status" value="1"/>
</dbReference>
<dbReference type="PANTHER" id="PTHR38600:SF2">
    <property type="entry name" value="SLL0088 PROTEIN"/>
    <property type="match status" value="1"/>
</dbReference>
<keyword evidence="1" id="KW-0238">DNA-binding</keyword>
<dbReference type="InterPro" id="IPR011991">
    <property type="entry name" value="ArsR-like_HTH"/>
</dbReference>
<dbReference type="InterPro" id="IPR036390">
    <property type="entry name" value="WH_DNA-bd_sf"/>
</dbReference>
<dbReference type="InterPro" id="IPR001845">
    <property type="entry name" value="HTH_ArsR_DNA-bd_dom"/>
</dbReference>
<proteinExistence type="predicted"/>
<comment type="caution">
    <text evidence="3">The sequence shown here is derived from an EMBL/GenBank/DDBJ whole genome shotgun (WGS) entry which is preliminary data.</text>
</comment>
<protein>
    <submittedName>
        <fullName evidence="3">Transcriptional regulator, ArsR family</fullName>
    </submittedName>
</protein>
<dbReference type="EMBL" id="BEXB01000007">
    <property type="protein sequence ID" value="GAY75686.1"/>
    <property type="molecule type" value="Genomic_DNA"/>
</dbReference>
<dbReference type="Proteomes" id="UP000319716">
    <property type="component" value="Unassembled WGS sequence"/>
</dbReference>
<dbReference type="Pfam" id="PF01022">
    <property type="entry name" value="HTH_5"/>
    <property type="match status" value="1"/>
</dbReference>
<dbReference type="Gene3D" id="1.10.10.10">
    <property type="entry name" value="Winged helix-like DNA-binding domain superfamily/Winged helix DNA-binding domain"/>
    <property type="match status" value="1"/>
</dbReference>
<dbReference type="PANTHER" id="PTHR38600">
    <property type="entry name" value="TRANSCRIPTIONAL REGULATORY PROTEIN"/>
    <property type="match status" value="1"/>
</dbReference>
<evidence type="ECO:0000259" key="2">
    <source>
        <dbReference type="SMART" id="SM00418"/>
    </source>
</evidence>